<evidence type="ECO:0008006" key="5">
    <source>
        <dbReference type="Google" id="ProtNLM"/>
    </source>
</evidence>
<evidence type="ECO:0000313" key="3">
    <source>
        <dbReference type="EMBL" id="GEO14376.1"/>
    </source>
</evidence>
<accession>A0A512BQS6</accession>
<dbReference type="OrthoDB" id="7998706at2"/>
<dbReference type="EMBL" id="BJYU01000022">
    <property type="protein sequence ID" value="GEO14376.1"/>
    <property type="molecule type" value="Genomic_DNA"/>
</dbReference>
<feature type="chain" id="PRO_5022109939" description="Beta/gamma crystallin 'Greek key' domain-containing protein" evidence="2">
    <location>
        <begin position="25"/>
        <end position="194"/>
    </location>
</feature>
<feature type="compositionally biased region" description="Gly residues" evidence="1">
    <location>
        <begin position="94"/>
        <end position="108"/>
    </location>
</feature>
<dbReference type="RefSeq" id="WP_114184734.1">
    <property type="nucleotide sequence ID" value="NZ_BJYU01000022.1"/>
</dbReference>
<comment type="caution">
    <text evidence="3">The sequence shown here is derived from an EMBL/GenBank/DDBJ whole genome shotgun (WGS) entry which is preliminary data.</text>
</comment>
<keyword evidence="4" id="KW-1185">Reference proteome</keyword>
<evidence type="ECO:0000256" key="2">
    <source>
        <dbReference type="SAM" id="SignalP"/>
    </source>
</evidence>
<organism evidence="3 4">
    <name type="scientific">Microvirga aerophila</name>
    <dbReference type="NCBI Taxonomy" id="670291"/>
    <lineage>
        <taxon>Bacteria</taxon>
        <taxon>Pseudomonadati</taxon>
        <taxon>Pseudomonadota</taxon>
        <taxon>Alphaproteobacteria</taxon>
        <taxon>Hyphomicrobiales</taxon>
        <taxon>Methylobacteriaceae</taxon>
        <taxon>Microvirga</taxon>
    </lineage>
</organism>
<proteinExistence type="predicted"/>
<feature type="signal peptide" evidence="2">
    <location>
        <begin position="1"/>
        <end position="24"/>
    </location>
</feature>
<keyword evidence="2" id="KW-0732">Signal</keyword>
<gene>
    <name evidence="3" type="ORF">MAE02_20720</name>
</gene>
<evidence type="ECO:0000313" key="4">
    <source>
        <dbReference type="Proteomes" id="UP000321085"/>
    </source>
</evidence>
<protein>
    <recommendedName>
        <fullName evidence="5">Beta/gamma crystallin 'Greek key' domain-containing protein</fullName>
    </recommendedName>
</protein>
<feature type="compositionally biased region" description="Basic and acidic residues" evidence="1">
    <location>
        <begin position="109"/>
        <end position="130"/>
    </location>
</feature>
<dbReference type="AlphaFoldDB" id="A0A512BQS6"/>
<dbReference type="Proteomes" id="UP000321085">
    <property type="component" value="Unassembled WGS sequence"/>
</dbReference>
<sequence length="194" mass="20759">MLRSLVAATLAIGASIVAMPAAVAQDLVPCAQEHGFCRVPYPTRVIYGIPGRSSAREVGGRGIPCSNEVFGDPAPGIPKRCAYIARGYGRGGDGWPGDGPGRGFGGPDRGFDGPGRRFDGPRDDFRGRDRGDDMMGWQSCAREHGFCDFRGVRRVRYGARGRFVERVSRDGTPCDNRAFGDPAPGVPKSCQVLN</sequence>
<evidence type="ECO:0000256" key="1">
    <source>
        <dbReference type="SAM" id="MobiDB-lite"/>
    </source>
</evidence>
<reference evidence="3 4" key="1">
    <citation type="submission" date="2019-07" db="EMBL/GenBank/DDBJ databases">
        <title>Whole genome shotgun sequence of Microvirga aerophila NBRC 106136.</title>
        <authorList>
            <person name="Hosoyama A."/>
            <person name="Uohara A."/>
            <person name="Ohji S."/>
            <person name="Ichikawa N."/>
        </authorList>
    </citation>
    <scope>NUCLEOTIDE SEQUENCE [LARGE SCALE GENOMIC DNA]</scope>
    <source>
        <strain evidence="3 4">NBRC 106136</strain>
    </source>
</reference>
<feature type="region of interest" description="Disordered" evidence="1">
    <location>
        <begin position="94"/>
        <end position="130"/>
    </location>
</feature>
<name>A0A512BQS6_9HYPH</name>